<gene>
    <name evidence="3" type="ORF">N5925_00125</name>
    <name evidence="4" type="ORF">QBL01_06455</name>
</gene>
<sequence length="149" mass="17522">MMRFFLIILAILIVLSMAGYAISLWLKLKKQKKQLKEAQLNRYRSIIESIDVIGRAMLAEQCGFSEGVLRLKPLLDVLGKKLSQYPAMWSLYQVVESMPILEARKELKRNERMRLDLERESKEAELSEQIKQELHQLLSEIEQFKQELK</sequence>
<evidence type="ECO:0000256" key="1">
    <source>
        <dbReference type="SAM" id="Coils"/>
    </source>
</evidence>
<reference evidence="4" key="2">
    <citation type="submission" date="2023-04" db="EMBL/GenBank/DDBJ databases">
        <title>Molecular characterization of the Integrative and Conjugative elements harboring multidrug-resistance gene from Glaesserella (Haemophilus) parasuis.</title>
        <authorList>
            <person name="Che Y."/>
            <person name="Zhou L."/>
        </authorList>
    </citation>
    <scope>NUCLEOTIDE SEQUENCE</scope>
    <source>
        <strain evidence="4">Z44</strain>
    </source>
</reference>
<dbReference type="Proteomes" id="UP001222296">
    <property type="component" value="Chromosome"/>
</dbReference>
<name>A0A145R5L2_GLAPU</name>
<dbReference type="Proteomes" id="UP001148834">
    <property type="component" value="Unassembled WGS sequence"/>
</dbReference>
<dbReference type="OrthoDB" id="5293867at2"/>
<dbReference type="EMBL" id="JAODIR010000001">
    <property type="protein sequence ID" value="MDD2167035.1"/>
    <property type="molecule type" value="Genomic_DNA"/>
</dbReference>
<feature type="coiled-coil region" evidence="1">
    <location>
        <begin position="100"/>
        <end position="147"/>
    </location>
</feature>
<dbReference type="EMBL" id="CP121769">
    <property type="protein sequence ID" value="WGE11228.1"/>
    <property type="molecule type" value="Genomic_DNA"/>
</dbReference>
<evidence type="ECO:0000313" key="4">
    <source>
        <dbReference type="EMBL" id="WGE11228.1"/>
    </source>
</evidence>
<evidence type="ECO:0000313" key="3">
    <source>
        <dbReference type="EMBL" id="MDD2167035.1"/>
    </source>
</evidence>
<dbReference type="Pfam" id="PF10675">
    <property type="entry name" value="DUF2489"/>
    <property type="match status" value="1"/>
</dbReference>
<dbReference type="AlphaFoldDB" id="A0A145R5L2"/>
<accession>A0A145R5L2</accession>
<feature type="domain" description="DUF2489" evidence="2">
    <location>
        <begin position="15"/>
        <end position="137"/>
    </location>
</feature>
<evidence type="ECO:0000259" key="2">
    <source>
        <dbReference type="Pfam" id="PF10675"/>
    </source>
</evidence>
<reference evidence="3" key="1">
    <citation type="submission" date="2022-09" db="EMBL/GenBank/DDBJ databases">
        <title>Molecular characterization of Glaesserella parasuis strains circulating in commercial swine farms using whole-genome sequencing.</title>
        <authorList>
            <person name="Mugabi R."/>
            <person name="Clavijo M."/>
            <person name="Li G."/>
        </authorList>
    </citation>
    <scope>NUCLEOTIDE SEQUENCE</scope>
    <source>
        <strain evidence="3">0435-53</strain>
    </source>
</reference>
<evidence type="ECO:0000313" key="5">
    <source>
        <dbReference type="Proteomes" id="UP001148834"/>
    </source>
</evidence>
<protein>
    <submittedName>
        <fullName evidence="3">DUF2489 domain-containing protein</fullName>
    </submittedName>
</protein>
<proteinExistence type="predicted"/>
<dbReference type="InterPro" id="IPR019617">
    <property type="entry name" value="DUF2489"/>
</dbReference>
<dbReference type="RefSeq" id="WP_021110807.1">
    <property type="nucleotide sequence ID" value="NZ_CBCRUP010000007.1"/>
</dbReference>
<keyword evidence="1" id="KW-0175">Coiled coil</keyword>
<organism evidence="3 5">
    <name type="scientific">Glaesserella parasuis</name>
    <name type="common">Haemophilus parasuis</name>
    <dbReference type="NCBI Taxonomy" id="738"/>
    <lineage>
        <taxon>Bacteria</taxon>
        <taxon>Pseudomonadati</taxon>
        <taxon>Pseudomonadota</taxon>
        <taxon>Gammaproteobacteria</taxon>
        <taxon>Pasteurellales</taxon>
        <taxon>Pasteurellaceae</taxon>
        <taxon>Glaesserella</taxon>
    </lineage>
</organism>